<reference evidence="1 2" key="1">
    <citation type="submission" date="2014-04" db="EMBL/GenBank/DDBJ databases">
        <title>Evolutionary Origins and Diversification of the Mycorrhizal Mutualists.</title>
        <authorList>
            <consortium name="DOE Joint Genome Institute"/>
            <consortium name="Mycorrhizal Genomics Consortium"/>
            <person name="Kohler A."/>
            <person name="Kuo A."/>
            <person name="Nagy L.G."/>
            <person name="Floudas D."/>
            <person name="Copeland A."/>
            <person name="Barry K.W."/>
            <person name="Cichocki N."/>
            <person name="Veneault-Fourrey C."/>
            <person name="LaButti K."/>
            <person name="Lindquist E.A."/>
            <person name="Lipzen A."/>
            <person name="Lundell T."/>
            <person name="Morin E."/>
            <person name="Murat C."/>
            <person name="Riley R."/>
            <person name="Ohm R."/>
            <person name="Sun H."/>
            <person name="Tunlid A."/>
            <person name="Henrissat B."/>
            <person name="Grigoriev I.V."/>
            <person name="Hibbett D.S."/>
            <person name="Martin F."/>
        </authorList>
    </citation>
    <scope>NUCLEOTIDE SEQUENCE [LARGE SCALE GENOMIC DNA]</scope>
    <source>
        <strain evidence="1 2">Koide BX008</strain>
    </source>
</reference>
<keyword evidence="2" id="KW-1185">Reference proteome</keyword>
<protein>
    <submittedName>
        <fullName evidence="1">Uncharacterized protein</fullName>
    </submittedName>
</protein>
<proteinExistence type="predicted"/>
<organism evidence="1 2">
    <name type="scientific">Amanita muscaria (strain Koide BX008)</name>
    <dbReference type="NCBI Taxonomy" id="946122"/>
    <lineage>
        <taxon>Eukaryota</taxon>
        <taxon>Fungi</taxon>
        <taxon>Dikarya</taxon>
        <taxon>Basidiomycota</taxon>
        <taxon>Agaricomycotina</taxon>
        <taxon>Agaricomycetes</taxon>
        <taxon>Agaricomycetidae</taxon>
        <taxon>Agaricales</taxon>
        <taxon>Pluteineae</taxon>
        <taxon>Amanitaceae</taxon>
        <taxon>Amanita</taxon>
    </lineage>
</organism>
<dbReference type="InParanoid" id="A0A0C2WSC4"/>
<dbReference type="SUPFAM" id="SSF56112">
    <property type="entry name" value="Protein kinase-like (PK-like)"/>
    <property type="match status" value="1"/>
</dbReference>
<dbReference type="EMBL" id="KN818319">
    <property type="protein sequence ID" value="KIL59238.1"/>
    <property type="molecule type" value="Genomic_DNA"/>
</dbReference>
<evidence type="ECO:0000313" key="1">
    <source>
        <dbReference type="EMBL" id="KIL59238.1"/>
    </source>
</evidence>
<evidence type="ECO:0000313" key="2">
    <source>
        <dbReference type="Proteomes" id="UP000054549"/>
    </source>
</evidence>
<dbReference type="Proteomes" id="UP000054549">
    <property type="component" value="Unassembled WGS sequence"/>
</dbReference>
<gene>
    <name evidence="1" type="ORF">M378DRAFT_1013927</name>
</gene>
<dbReference type="OrthoDB" id="26722at2759"/>
<name>A0A0C2WSC4_AMAMK</name>
<dbReference type="HOGENOM" id="CLU_087973_1_0_1"/>
<sequence>MLEVARTIRYIHSVKDVAVLSSGVIDPRFITLDSDLRAKVMFSGYFTWQKSVFGLDNLAAFTSESNIAAFGFLFQKVCFRGDDPKHLVEDVRRLIEGCCAKGPKSRPSIETVVKEMETWDLT</sequence>
<dbReference type="AlphaFoldDB" id="A0A0C2WSC4"/>
<accession>A0A0C2WSC4</accession>
<dbReference type="InterPro" id="IPR011009">
    <property type="entry name" value="Kinase-like_dom_sf"/>
</dbReference>
<dbReference type="Gene3D" id="1.10.510.10">
    <property type="entry name" value="Transferase(Phosphotransferase) domain 1"/>
    <property type="match status" value="1"/>
</dbReference>